<name>A0A6G2BB20_9ACTN</name>
<dbReference type="Gene3D" id="3.40.50.720">
    <property type="entry name" value="NAD(P)-binding Rossmann-like Domain"/>
    <property type="match status" value="1"/>
</dbReference>
<dbReference type="Proteomes" id="UP000473014">
    <property type="component" value="Unassembled WGS sequence"/>
</dbReference>
<evidence type="ECO:0000313" key="4">
    <source>
        <dbReference type="Proteomes" id="UP000473014"/>
    </source>
</evidence>
<dbReference type="AlphaFoldDB" id="A0A6G2BB20"/>
<evidence type="ECO:0000256" key="1">
    <source>
        <dbReference type="ARBA" id="ARBA00023002"/>
    </source>
</evidence>
<evidence type="ECO:0000313" key="3">
    <source>
        <dbReference type="EMBL" id="MTE19092.1"/>
    </source>
</evidence>
<dbReference type="Pfam" id="PF03807">
    <property type="entry name" value="F420_oxidored"/>
    <property type="match status" value="1"/>
</dbReference>
<organism evidence="3 4">
    <name type="scientific">Streptomyces taklimakanensis</name>
    <dbReference type="NCBI Taxonomy" id="2569853"/>
    <lineage>
        <taxon>Bacteria</taxon>
        <taxon>Bacillati</taxon>
        <taxon>Actinomycetota</taxon>
        <taxon>Actinomycetes</taxon>
        <taxon>Kitasatosporales</taxon>
        <taxon>Streptomycetaceae</taxon>
        <taxon>Streptomyces</taxon>
    </lineage>
</organism>
<accession>A0A6G2BB20</accession>
<gene>
    <name evidence="3" type="ORF">F0L17_08110</name>
</gene>
<dbReference type="PANTHER" id="PTHR14239">
    <property type="entry name" value="DUDULIN-RELATED"/>
    <property type="match status" value="1"/>
</dbReference>
<dbReference type="GO" id="GO:0016491">
    <property type="term" value="F:oxidoreductase activity"/>
    <property type="evidence" value="ECO:0007669"/>
    <property type="project" value="UniProtKB-KW"/>
</dbReference>
<keyword evidence="4" id="KW-1185">Reference proteome</keyword>
<reference evidence="3 4" key="1">
    <citation type="submission" date="2019-11" db="EMBL/GenBank/DDBJ databases">
        <authorList>
            <person name="Yuan L."/>
        </authorList>
    </citation>
    <scope>NUCLEOTIDE SEQUENCE [LARGE SCALE GENOMIC DNA]</scope>
    <source>
        <strain evidence="3 4">TRM43335</strain>
    </source>
</reference>
<evidence type="ECO:0000259" key="2">
    <source>
        <dbReference type="Pfam" id="PF03807"/>
    </source>
</evidence>
<dbReference type="InterPro" id="IPR028939">
    <property type="entry name" value="P5C_Rdtase_cat_N"/>
</dbReference>
<dbReference type="OrthoDB" id="5738121at2"/>
<dbReference type="InterPro" id="IPR036291">
    <property type="entry name" value="NAD(P)-bd_dom_sf"/>
</dbReference>
<dbReference type="SUPFAM" id="SSF51735">
    <property type="entry name" value="NAD(P)-binding Rossmann-fold domains"/>
    <property type="match status" value="1"/>
</dbReference>
<sequence>MRVGVIGAGGMGRALARRAALAGAVVLLADRSIGKARKVAAEAAAGAPGAVLASSVRGALSPRLVMLTPDRDESLAFVRDRATALAGKFLVDATAPPLPDAVVTTVTGDLVTAAPAARWVKIFAAADADAVYSGRIDGLPVDMFVASDDEDAKVAVAEMMNLSGLRALDAGTLDKADALDAIACLGRELSDRLLTTEGWGVKFLPDW</sequence>
<proteinExistence type="predicted"/>
<protein>
    <submittedName>
        <fullName evidence="3">GriS protein</fullName>
    </submittedName>
</protein>
<dbReference type="InterPro" id="IPR051267">
    <property type="entry name" value="STEAP_metalloreductase"/>
</dbReference>
<comment type="caution">
    <text evidence="3">The sequence shown here is derived from an EMBL/GenBank/DDBJ whole genome shotgun (WGS) entry which is preliminary data.</text>
</comment>
<keyword evidence="1" id="KW-0560">Oxidoreductase</keyword>
<dbReference type="EMBL" id="WIXO01000001">
    <property type="protein sequence ID" value="MTE19092.1"/>
    <property type="molecule type" value="Genomic_DNA"/>
</dbReference>
<dbReference type="RefSeq" id="WP_155070533.1">
    <property type="nucleotide sequence ID" value="NZ_WIXO01000001.1"/>
</dbReference>
<feature type="domain" description="Pyrroline-5-carboxylate reductase catalytic N-terminal" evidence="2">
    <location>
        <begin position="2"/>
        <end position="96"/>
    </location>
</feature>